<evidence type="ECO:0000259" key="1">
    <source>
        <dbReference type="Pfam" id="PF01261"/>
    </source>
</evidence>
<evidence type="ECO:0000313" key="3">
    <source>
        <dbReference type="Proteomes" id="UP001321018"/>
    </source>
</evidence>
<comment type="caution">
    <text evidence="2">The sequence shown here is derived from an EMBL/GenBank/DDBJ whole genome shotgun (WGS) entry which is preliminary data.</text>
</comment>
<dbReference type="AlphaFoldDB" id="A0AAP3E333"/>
<proteinExistence type="predicted"/>
<evidence type="ECO:0000313" key="2">
    <source>
        <dbReference type="EMBL" id="MCU4743015.1"/>
    </source>
</evidence>
<dbReference type="InterPro" id="IPR050312">
    <property type="entry name" value="IolE/XylAMocC-like"/>
</dbReference>
<dbReference type="Proteomes" id="UP001321018">
    <property type="component" value="Unassembled WGS sequence"/>
</dbReference>
<organism evidence="2 3">
    <name type="scientific">Natronoglomus mannanivorans</name>
    <dbReference type="NCBI Taxonomy" id="2979990"/>
    <lineage>
        <taxon>Archaea</taxon>
        <taxon>Methanobacteriati</taxon>
        <taxon>Methanobacteriota</taxon>
        <taxon>Stenosarchaea group</taxon>
        <taxon>Halobacteria</taxon>
        <taxon>Halobacteriales</taxon>
        <taxon>Natrialbaceae</taxon>
        <taxon>Natronoglomus</taxon>
    </lineage>
</organism>
<dbReference type="PANTHER" id="PTHR12110">
    <property type="entry name" value="HYDROXYPYRUVATE ISOMERASE"/>
    <property type="match status" value="1"/>
</dbReference>
<keyword evidence="2" id="KW-0413">Isomerase</keyword>
<dbReference type="Gene3D" id="3.20.20.150">
    <property type="entry name" value="Divalent-metal-dependent TIM barrel enzymes"/>
    <property type="match status" value="1"/>
</dbReference>
<feature type="domain" description="Xylose isomerase-like TIM barrel" evidence="1">
    <location>
        <begin position="27"/>
        <end position="242"/>
    </location>
</feature>
<dbReference type="InterPro" id="IPR036237">
    <property type="entry name" value="Xyl_isomerase-like_sf"/>
</dbReference>
<gene>
    <name evidence="2" type="ORF">OB960_16640</name>
</gene>
<dbReference type="InterPro" id="IPR013022">
    <property type="entry name" value="Xyl_isomerase-like_TIM-brl"/>
</dbReference>
<dbReference type="PANTHER" id="PTHR12110:SF41">
    <property type="entry name" value="INOSOSE DEHYDRATASE"/>
    <property type="match status" value="1"/>
</dbReference>
<dbReference type="GO" id="GO:0016853">
    <property type="term" value="F:isomerase activity"/>
    <property type="evidence" value="ECO:0007669"/>
    <property type="project" value="UniProtKB-KW"/>
</dbReference>
<sequence length="257" mass="27499">MVQTAIQLFTLADVDEPLPDIVARVGETTFDGVEFYDAHFDALADDETRSQTHTALEDGDLEVAGAHVSVDRLESGFEELVSICHEIGCSTLVIPTYEPEAFATREGVEGAADRIAGLAADLESHDIELLYHNHTFEFGSVDSEVAFERFVDHADGRFGFEPDVGLATHAGYDALALLEQVAGAAPIVHLTDTVPGEDEKLHADVGEGVVDIEACADRAAANGADWIVCENGRTTDALASLEHGSEAFAELRERASS</sequence>
<dbReference type="RefSeq" id="WP_338004833.1">
    <property type="nucleotide sequence ID" value="NZ_JAOPKA010000012.1"/>
</dbReference>
<reference evidence="2" key="1">
    <citation type="submission" date="2022-09" db="EMBL/GenBank/DDBJ databases">
        <title>Enrichment on poylsaccharides allowed isolation of novel metabolic and taxonomic groups of Haloarchaea.</title>
        <authorList>
            <person name="Sorokin D.Y."/>
            <person name="Elcheninov A.G."/>
            <person name="Khizhniak T.V."/>
            <person name="Kolganova T.V."/>
            <person name="Kublanov I.V."/>
        </authorList>
    </citation>
    <scope>NUCLEOTIDE SEQUENCE</scope>
    <source>
        <strain evidence="2">AArc-xg1-1</strain>
    </source>
</reference>
<accession>A0AAP3E333</accession>
<dbReference type="Pfam" id="PF01261">
    <property type="entry name" value="AP_endonuc_2"/>
    <property type="match status" value="1"/>
</dbReference>
<name>A0AAP3E333_9EURY</name>
<dbReference type="EMBL" id="JAOPKA010000012">
    <property type="protein sequence ID" value="MCU4743015.1"/>
    <property type="molecule type" value="Genomic_DNA"/>
</dbReference>
<dbReference type="SUPFAM" id="SSF51658">
    <property type="entry name" value="Xylose isomerase-like"/>
    <property type="match status" value="1"/>
</dbReference>
<protein>
    <submittedName>
        <fullName evidence="2">Sugar phosphate isomerase/epimerase</fullName>
    </submittedName>
</protein>